<dbReference type="EMBL" id="HF935378">
    <property type="protein sequence ID" value="CCX07883.1"/>
    <property type="molecule type" value="Genomic_DNA"/>
</dbReference>
<accession>U4L0W2</accession>
<name>U4L0W2_PYROM</name>
<dbReference type="AlphaFoldDB" id="U4L0W2"/>
<evidence type="ECO:0000313" key="4">
    <source>
        <dbReference type="Proteomes" id="UP000018144"/>
    </source>
</evidence>
<organism evidence="3 4">
    <name type="scientific">Pyronema omphalodes (strain CBS 100304)</name>
    <name type="common">Pyronema confluens</name>
    <dbReference type="NCBI Taxonomy" id="1076935"/>
    <lineage>
        <taxon>Eukaryota</taxon>
        <taxon>Fungi</taxon>
        <taxon>Dikarya</taxon>
        <taxon>Ascomycota</taxon>
        <taxon>Pezizomycotina</taxon>
        <taxon>Pezizomycetes</taxon>
        <taxon>Pezizales</taxon>
        <taxon>Pyronemataceae</taxon>
        <taxon>Pyronema</taxon>
    </lineage>
</organism>
<dbReference type="eggNOG" id="ENOG502SHTG">
    <property type="taxonomic scope" value="Eukaryota"/>
</dbReference>
<keyword evidence="4" id="KW-1185">Reference proteome</keyword>
<keyword evidence="1" id="KW-1133">Transmembrane helix</keyword>
<gene>
    <name evidence="3" type="ORF">PCON_07472</name>
</gene>
<sequence length="527" mass="59023">MHYSISSYVLALILLVVSHASAFPIYARDVTSARIIPLNTAGALGLLWGSIGLAVLTALIQGLVTTMASVAESSAMWTFRFRIARSEYIWWSFVSGLLGTSLVMITLSFLCGNQGEGLSVLVLCSATGVAIVRYMIPAWRSRHFIENRWLAWTGPSRTGVNIRYADVVGDEEQWLRLFKKLENERFLMFPSDEWGWSLPFNSPKGLYPDATEILHKTPQSDLGTLAAKDKIGQLGRGIYDDGLHDFKKPEGNISLLWGTNQGFRRRVSRAIGSMPLNLLMSQPVTVDNYVADGLCLAMGVLGRNKGLNPKSLVYGSEQREKKLGASEPPHKIKSKTISDALENTSTWKPRPAKVLRSYYLDTLKKQYGGISDAYVAASVELALILANASHHAIRTWFEKRMEQQDYELNREVQEYRQSLGDAGPTAEEFNAVYRASYVSMIISLNYIDYPLHGKAHSNEGLCRPDLTCMALLLMAEGAEKPKWWEKKWVKDRLHKESQGLSKDGSWMDPMAWLFGLEKWPDVGGWSV</sequence>
<feature type="transmembrane region" description="Helical" evidence="1">
    <location>
        <begin position="88"/>
        <end position="111"/>
    </location>
</feature>
<evidence type="ECO:0000313" key="3">
    <source>
        <dbReference type="EMBL" id="CCX07883.1"/>
    </source>
</evidence>
<protein>
    <submittedName>
        <fullName evidence="3">Uncharacterized protein</fullName>
    </submittedName>
</protein>
<feature type="chain" id="PRO_5004651816" evidence="2">
    <location>
        <begin position="23"/>
        <end position="527"/>
    </location>
</feature>
<dbReference type="OrthoDB" id="2434664at2759"/>
<dbReference type="Proteomes" id="UP000018144">
    <property type="component" value="Unassembled WGS sequence"/>
</dbReference>
<proteinExistence type="predicted"/>
<keyword evidence="2" id="KW-0732">Signal</keyword>
<evidence type="ECO:0000256" key="1">
    <source>
        <dbReference type="SAM" id="Phobius"/>
    </source>
</evidence>
<feature type="transmembrane region" description="Helical" evidence="1">
    <location>
        <begin position="117"/>
        <end position="136"/>
    </location>
</feature>
<reference evidence="3 4" key="1">
    <citation type="journal article" date="2013" name="PLoS Genet.">
        <title>The genome and development-dependent transcriptomes of Pyronema confluens: a window into fungal evolution.</title>
        <authorList>
            <person name="Traeger S."/>
            <person name="Altegoer F."/>
            <person name="Freitag M."/>
            <person name="Gabaldon T."/>
            <person name="Kempken F."/>
            <person name="Kumar A."/>
            <person name="Marcet-Houben M."/>
            <person name="Poggeler S."/>
            <person name="Stajich J.E."/>
            <person name="Nowrousian M."/>
        </authorList>
    </citation>
    <scope>NUCLEOTIDE SEQUENCE [LARGE SCALE GENOMIC DNA]</scope>
    <source>
        <strain evidence="4">CBS 100304</strain>
        <tissue evidence="3">Vegetative mycelium</tissue>
    </source>
</reference>
<dbReference type="OMA" id="MWTFRFR"/>
<feature type="signal peptide" evidence="2">
    <location>
        <begin position="1"/>
        <end position="22"/>
    </location>
</feature>
<keyword evidence="1" id="KW-0812">Transmembrane</keyword>
<feature type="transmembrane region" description="Helical" evidence="1">
    <location>
        <begin position="46"/>
        <end position="68"/>
    </location>
</feature>
<evidence type="ECO:0000256" key="2">
    <source>
        <dbReference type="SAM" id="SignalP"/>
    </source>
</evidence>
<keyword evidence="1" id="KW-0472">Membrane</keyword>